<dbReference type="RefSeq" id="WP_272093923.1">
    <property type="nucleotide sequence ID" value="NZ_JAQNDK010000001.1"/>
</dbReference>
<name>A0ABT5BUL2_9BACT</name>
<evidence type="ECO:0000313" key="2">
    <source>
        <dbReference type="EMBL" id="MDC0677153.1"/>
    </source>
</evidence>
<organism evidence="2 3">
    <name type="scientific">Sorangium atrum</name>
    <dbReference type="NCBI Taxonomy" id="2995308"/>
    <lineage>
        <taxon>Bacteria</taxon>
        <taxon>Pseudomonadati</taxon>
        <taxon>Myxococcota</taxon>
        <taxon>Polyangia</taxon>
        <taxon>Polyangiales</taxon>
        <taxon>Polyangiaceae</taxon>
        <taxon>Sorangium</taxon>
    </lineage>
</organism>
<keyword evidence="3" id="KW-1185">Reference proteome</keyword>
<sequence length="318" mass="34194">MPAVTKSKKRSATAAAASGEPSYTPPIYDPAAGKKALEALAPELDRLAEAELITVRIDVEAATYAALGVVGFVSSPDVRARFARLPKEEFDVTHVDELELACFAALHALAEARAAGALETEARLPVALVIEGLEVEARMQALCEYQLADDPAIKPELDRLRPGTGHRDLANDLLGYARLYELRADVVKTDPKHYRADDAARARELAGAMIQKLSTAMTPRARQAFDRYVRVWTLLCLRYEEVRAAALWLWRKSSRTQERFPSLFAVGRPNSARSSRKEAPKGGEGDGRGDGGGGGGSGSGEEPGATPVVPEFVTEGPG</sequence>
<comment type="caution">
    <text evidence="2">The sequence shown here is derived from an EMBL/GenBank/DDBJ whole genome shotgun (WGS) entry which is preliminary data.</text>
</comment>
<feature type="compositionally biased region" description="Gly residues" evidence="1">
    <location>
        <begin position="290"/>
        <end position="301"/>
    </location>
</feature>
<proteinExistence type="predicted"/>
<protein>
    <submittedName>
        <fullName evidence="2">Uncharacterized protein</fullName>
    </submittedName>
</protein>
<feature type="compositionally biased region" description="Basic residues" evidence="1">
    <location>
        <begin position="1"/>
        <end position="11"/>
    </location>
</feature>
<reference evidence="2 3" key="1">
    <citation type="submission" date="2023-01" db="EMBL/GenBank/DDBJ databases">
        <title>Minimal conservation of predation-associated metabolite biosynthetic gene clusters underscores biosynthetic potential of Myxococcota including descriptions for ten novel species: Archangium lansinium sp. nov., Myxococcus landrumus sp. nov., Nannocystis bai.</title>
        <authorList>
            <person name="Ahearne A."/>
            <person name="Stevens C."/>
            <person name="Dowd S."/>
        </authorList>
    </citation>
    <scope>NUCLEOTIDE SEQUENCE [LARGE SCALE GENOMIC DNA]</scope>
    <source>
        <strain evidence="2 3">WIWO2</strain>
    </source>
</reference>
<gene>
    <name evidence="2" type="ORF">POL72_05330</name>
</gene>
<dbReference type="EMBL" id="JAQNDK010000001">
    <property type="protein sequence ID" value="MDC0677153.1"/>
    <property type="molecule type" value="Genomic_DNA"/>
</dbReference>
<evidence type="ECO:0000313" key="3">
    <source>
        <dbReference type="Proteomes" id="UP001217485"/>
    </source>
</evidence>
<feature type="region of interest" description="Disordered" evidence="1">
    <location>
        <begin position="1"/>
        <end position="21"/>
    </location>
</feature>
<feature type="compositionally biased region" description="Basic and acidic residues" evidence="1">
    <location>
        <begin position="275"/>
        <end position="289"/>
    </location>
</feature>
<dbReference type="Proteomes" id="UP001217485">
    <property type="component" value="Unassembled WGS sequence"/>
</dbReference>
<accession>A0ABT5BUL2</accession>
<evidence type="ECO:0000256" key="1">
    <source>
        <dbReference type="SAM" id="MobiDB-lite"/>
    </source>
</evidence>
<feature type="region of interest" description="Disordered" evidence="1">
    <location>
        <begin position="265"/>
        <end position="318"/>
    </location>
</feature>